<organism evidence="3 4">
    <name type="scientific">Catellatospora bangladeshensis</name>
    <dbReference type="NCBI Taxonomy" id="310355"/>
    <lineage>
        <taxon>Bacteria</taxon>
        <taxon>Bacillati</taxon>
        <taxon>Actinomycetota</taxon>
        <taxon>Actinomycetes</taxon>
        <taxon>Micromonosporales</taxon>
        <taxon>Micromonosporaceae</taxon>
        <taxon>Catellatospora</taxon>
    </lineage>
</organism>
<comment type="cofactor">
    <cofactor evidence="1">
        <name>Mg(2+)</name>
        <dbReference type="ChEBI" id="CHEBI:18420"/>
    </cofactor>
    <text evidence="1">Binds 2 magnesium ions per subunit.</text>
</comment>
<name>A0A8J3JVN4_9ACTN</name>
<evidence type="ECO:0000256" key="2">
    <source>
        <dbReference type="SAM" id="SignalP"/>
    </source>
</evidence>
<reference evidence="3 4" key="1">
    <citation type="submission" date="2021-01" db="EMBL/GenBank/DDBJ databases">
        <title>Whole genome shotgun sequence of Catellatospora bangladeshensis NBRC 107357.</title>
        <authorList>
            <person name="Komaki H."/>
            <person name="Tamura T."/>
        </authorList>
    </citation>
    <scope>NUCLEOTIDE SEQUENCE [LARGE SCALE GENOMIC DNA]</scope>
    <source>
        <strain evidence="3 4">NBRC 107357</strain>
    </source>
</reference>
<comment type="caution">
    <text evidence="3">The sequence shown here is derived from an EMBL/GenBank/DDBJ whole genome shotgun (WGS) entry which is preliminary data.</text>
</comment>
<evidence type="ECO:0000313" key="3">
    <source>
        <dbReference type="EMBL" id="GIF85893.1"/>
    </source>
</evidence>
<dbReference type="AlphaFoldDB" id="A0A8J3JVN4"/>
<dbReference type="InterPro" id="IPR036705">
    <property type="entry name" value="Ribosyl_crysJ1_sf"/>
</dbReference>
<dbReference type="RefSeq" id="WP_203756427.1">
    <property type="nucleotide sequence ID" value="NZ_BONF01000054.1"/>
</dbReference>
<dbReference type="InterPro" id="IPR005502">
    <property type="entry name" value="Ribosyl_crysJ1"/>
</dbReference>
<evidence type="ECO:0000256" key="1">
    <source>
        <dbReference type="PIRSR" id="PIRSR605502-1"/>
    </source>
</evidence>
<keyword evidence="1" id="KW-0460">Magnesium</keyword>
<sequence>MDRSTSQRIYAARGTVLGLVLGSSVGALAGNVPDDEPLQATSGGQLACFTVDGLIRADVRLSHKGICYHPGVVWHAYHRWATAQRIAGIKPWSDENWPDGWLVHVPVLAQRRGSAPATVAALQGKKSGTIEEPVGSSIGAHAVVRSLPAALLPDEVDRAGQLAAEIAALTHCGEAVDAAAVGTMMIHQVSRGRGIADAAALAERQWPAAAGKSLALAAAQAPAAQPAVLSQLASDARATSALAGGVYAAMSFPEPERVRDALLFAASAGDGGHAAAVAGTLLGAMHGPNALPVDWLSRLELAWAADTLAQDFVRQITENPSGNLYGEADDPHWSDRYPGW</sequence>
<dbReference type="InterPro" id="IPR050792">
    <property type="entry name" value="ADP-ribosylglycohydrolase"/>
</dbReference>
<dbReference type="EMBL" id="BONF01000054">
    <property type="protein sequence ID" value="GIF85893.1"/>
    <property type="molecule type" value="Genomic_DNA"/>
</dbReference>
<dbReference type="Gene3D" id="1.10.4080.10">
    <property type="entry name" value="ADP-ribosylation/Crystallin J1"/>
    <property type="match status" value="1"/>
</dbReference>
<accession>A0A8J3JVN4</accession>
<feature type="chain" id="PRO_5039655926" evidence="2">
    <location>
        <begin position="30"/>
        <end position="340"/>
    </location>
</feature>
<dbReference type="Pfam" id="PF03747">
    <property type="entry name" value="ADP_ribosyl_GH"/>
    <property type="match status" value="1"/>
</dbReference>
<feature type="signal peptide" evidence="2">
    <location>
        <begin position="1"/>
        <end position="29"/>
    </location>
</feature>
<gene>
    <name evidence="3" type="ORF">Cba03nite_72420</name>
</gene>
<keyword evidence="4" id="KW-1185">Reference proteome</keyword>
<evidence type="ECO:0000313" key="4">
    <source>
        <dbReference type="Proteomes" id="UP000601223"/>
    </source>
</evidence>
<protein>
    <submittedName>
        <fullName evidence="3">ADP-ribosylglycohydrolase</fullName>
    </submittedName>
</protein>
<keyword evidence="1" id="KW-0479">Metal-binding</keyword>
<dbReference type="SUPFAM" id="SSF101478">
    <property type="entry name" value="ADP-ribosylglycohydrolase"/>
    <property type="match status" value="1"/>
</dbReference>
<dbReference type="PANTHER" id="PTHR16222:SF12">
    <property type="entry name" value="ADP-RIBOSYLGLYCOHYDROLASE-RELATED"/>
    <property type="match status" value="1"/>
</dbReference>
<proteinExistence type="predicted"/>
<feature type="binding site" evidence="1">
    <location>
        <position position="270"/>
    </location>
    <ligand>
        <name>Mg(2+)</name>
        <dbReference type="ChEBI" id="CHEBI:18420"/>
        <label>1</label>
    </ligand>
</feature>
<dbReference type="GO" id="GO:0046872">
    <property type="term" value="F:metal ion binding"/>
    <property type="evidence" value="ECO:0007669"/>
    <property type="project" value="UniProtKB-KW"/>
</dbReference>
<keyword evidence="2" id="KW-0732">Signal</keyword>
<dbReference type="Proteomes" id="UP000601223">
    <property type="component" value="Unassembled WGS sequence"/>
</dbReference>
<dbReference type="PANTHER" id="PTHR16222">
    <property type="entry name" value="ADP-RIBOSYLGLYCOHYDROLASE"/>
    <property type="match status" value="1"/>
</dbReference>